<dbReference type="GO" id="GO:0046933">
    <property type="term" value="F:proton-transporting ATP synthase activity, rotational mechanism"/>
    <property type="evidence" value="ECO:0007669"/>
    <property type="project" value="TreeGrafter"/>
</dbReference>
<dbReference type="InterPro" id="IPR000194">
    <property type="entry name" value="ATPase_F1/V1/A1_a/bsu_nucl-bd"/>
</dbReference>
<dbReference type="InterPro" id="IPR027417">
    <property type="entry name" value="P-loop_NTPase"/>
</dbReference>
<dbReference type="PANTHER" id="PTHR15184">
    <property type="entry name" value="ATP SYNTHASE"/>
    <property type="match status" value="1"/>
</dbReference>
<organism evidence="10 11">
    <name type="scientific">Litoreibacter roseus</name>
    <dbReference type="NCBI Taxonomy" id="2601869"/>
    <lineage>
        <taxon>Bacteria</taxon>
        <taxon>Pseudomonadati</taxon>
        <taxon>Pseudomonadota</taxon>
        <taxon>Alphaproteobacteria</taxon>
        <taxon>Rhodobacterales</taxon>
        <taxon>Roseobacteraceae</taxon>
        <taxon>Litoreibacter</taxon>
    </lineage>
</organism>
<keyword evidence="3" id="KW-0963">Cytoplasm</keyword>
<dbReference type="GO" id="GO:0005524">
    <property type="term" value="F:ATP binding"/>
    <property type="evidence" value="ECO:0007669"/>
    <property type="project" value="UniProtKB-KW"/>
</dbReference>
<keyword evidence="6" id="KW-0653">Protein transport</keyword>
<dbReference type="GO" id="GO:0016887">
    <property type="term" value="F:ATP hydrolysis activity"/>
    <property type="evidence" value="ECO:0007669"/>
    <property type="project" value="InterPro"/>
</dbReference>
<dbReference type="Gene3D" id="3.40.50.12240">
    <property type="match status" value="1"/>
</dbReference>
<protein>
    <submittedName>
        <fullName evidence="10">ATP synthase</fullName>
    </submittedName>
</protein>
<accession>A0A6N6JDX7</accession>
<dbReference type="Pfam" id="PF00006">
    <property type="entry name" value="ATP-synt_ab"/>
    <property type="match status" value="1"/>
</dbReference>
<keyword evidence="4" id="KW-0547">Nucleotide-binding</keyword>
<evidence type="ECO:0000256" key="4">
    <source>
        <dbReference type="ARBA" id="ARBA00022741"/>
    </source>
</evidence>
<feature type="domain" description="AAA+ ATPase" evidence="9">
    <location>
        <begin position="159"/>
        <end position="343"/>
    </location>
</feature>
<evidence type="ECO:0000313" key="10">
    <source>
        <dbReference type="EMBL" id="GFE64416.1"/>
    </source>
</evidence>
<reference evidence="10 11" key="1">
    <citation type="submission" date="2019-12" db="EMBL/GenBank/DDBJ databases">
        <title>Litoreibacter badius sp. nov., a novel bacteriochlorophyll a-containing bacterium in the genus Litoreibacter.</title>
        <authorList>
            <person name="Kanamuro M."/>
            <person name="Takabe Y."/>
            <person name="Mori K."/>
            <person name="Takaichi S."/>
            <person name="Hanada S."/>
        </authorList>
    </citation>
    <scope>NUCLEOTIDE SEQUENCE [LARGE SCALE GENOMIC DNA]</scope>
    <source>
        <strain evidence="10 11">K6</strain>
    </source>
</reference>
<evidence type="ECO:0000313" key="11">
    <source>
        <dbReference type="Proteomes" id="UP000436822"/>
    </source>
</evidence>
<gene>
    <name evidence="10" type="ORF">KIN_14900</name>
</gene>
<dbReference type="InterPro" id="IPR003593">
    <property type="entry name" value="AAA+_ATPase"/>
</dbReference>
<dbReference type="InterPro" id="IPR040627">
    <property type="entry name" value="T3SS_ATPase_C"/>
</dbReference>
<dbReference type="GO" id="GO:0008564">
    <property type="term" value="F:protein-exporting ATPase activity"/>
    <property type="evidence" value="ECO:0007669"/>
    <property type="project" value="UniProtKB-EC"/>
</dbReference>
<keyword evidence="11" id="KW-1185">Reference proteome</keyword>
<proteinExistence type="predicted"/>
<comment type="catalytic activity">
    <reaction evidence="8">
        <text>ATP + H2O + cellular proteinSide 1 = ADP + phosphate + cellular proteinSide 2.</text>
        <dbReference type="EC" id="7.4.2.8"/>
    </reaction>
</comment>
<comment type="subcellular location">
    <subcellularLocation>
        <location evidence="1">Cytoplasm</location>
    </subcellularLocation>
</comment>
<dbReference type="EMBL" id="BLJE01000002">
    <property type="protein sequence ID" value="GFE64416.1"/>
    <property type="molecule type" value="Genomic_DNA"/>
</dbReference>
<dbReference type="CDD" id="cd01136">
    <property type="entry name" value="ATPase_flagellum-secretory_path_III"/>
    <property type="match status" value="1"/>
</dbReference>
<dbReference type="SMART" id="SM00382">
    <property type="entry name" value="AAA"/>
    <property type="match status" value="1"/>
</dbReference>
<evidence type="ECO:0000256" key="1">
    <source>
        <dbReference type="ARBA" id="ARBA00004496"/>
    </source>
</evidence>
<dbReference type="GO" id="GO:0030257">
    <property type="term" value="C:type III protein secretion system complex"/>
    <property type="evidence" value="ECO:0007669"/>
    <property type="project" value="InterPro"/>
</dbReference>
<sequence>MPITNFAPLMTRLQAEKRAIRFGKVLESDSNSMKISGLGPFARLGDMVCLKQSDTKEMMGEVIELAPDGIRVLAEDGTSGFAIGDEVSLVGGAQIAPDHSWLGRVIDPFARPLDHRPLLPGGKSTSVRGKPPAAADRARLGRRLETGIAAFNTFFPIVKGQRLGLFAGSGVGKSTLLSNLAKGVEADVVVLALIGERGRELREFIEDTLGSEGLSRAVVVAATSDQSAMMRRRVAWTAMAVAEHFRDEGHHVLFLADSVTRFAEAHREIAASAGEAASLRGFPPSTTQAITELCERAGPGCVGAGYITGVFSVLVAGSDMEEPVADIIRGVLDGHIVLDRRIAERGRFPAIDVLRSVSRSLPGAASDDENRLLLSARKLMGDFAEAEVMIQAGLYAAGSDPAIDDAIVARPKLETFLIQNQGELISTCFERLNLCIPDSEDLASLS</sequence>
<dbReference type="GO" id="GO:0030254">
    <property type="term" value="P:protein secretion by the type III secretion system"/>
    <property type="evidence" value="ECO:0007669"/>
    <property type="project" value="InterPro"/>
</dbReference>
<evidence type="ECO:0000256" key="8">
    <source>
        <dbReference type="ARBA" id="ARBA00034006"/>
    </source>
</evidence>
<evidence type="ECO:0000256" key="3">
    <source>
        <dbReference type="ARBA" id="ARBA00022490"/>
    </source>
</evidence>
<evidence type="ECO:0000256" key="6">
    <source>
        <dbReference type="ARBA" id="ARBA00022927"/>
    </source>
</evidence>
<dbReference type="PANTHER" id="PTHR15184:SF9">
    <property type="entry name" value="SPI-1 TYPE 3 SECRETION SYSTEM ATPASE"/>
    <property type="match status" value="1"/>
</dbReference>
<dbReference type="AlphaFoldDB" id="A0A6N6JDX7"/>
<keyword evidence="7" id="KW-1278">Translocase</keyword>
<evidence type="ECO:0000259" key="9">
    <source>
        <dbReference type="SMART" id="SM00382"/>
    </source>
</evidence>
<evidence type="ECO:0000256" key="2">
    <source>
        <dbReference type="ARBA" id="ARBA00022448"/>
    </source>
</evidence>
<evidence type="ECO:0000256" key="7">
    <source>
        <dbReference type="ARBA" id="ARBA00022967"/>
    </source>
</evidence>
<keyword evidence="2" id="KW-0813">Transport</keyword>
<dbReference type="SUPFAM" id="SSF52540">
    <property type="entry name" value="P-loop containing nucleoside triphosphate hydrolases"/>
    <property type="match status" value="1"/>
</dbReference>
<comment type="caution">
    <text evidence="10">The sequence shown here is derived from an EMBL/GenBank/DDBJ whole genome shotgun (WGS) entry which is preliminary data.</text>
</comment>
<dbReference type="Proteomes" id="UP000436822">
    <property type="component" value="Unassembled WGS sequence"/>
</dbReference>
<dbReference type="InterPro" id="IPR050053">
    <property type="entry name" value="ATPase_alpha/beta_chains"/>
</dbReference>
<dbReference type="PROSITE" id="PS00152">
    <property type="entry name" value="ATPASE_ALPHA_BETA"/>
    <property type="match status" value="1"/>
</dbReference>
<name>A0A6N6JDX7_9RHOB</name>
<evidence type="ECO:0000256" key="5">
    <source>
        <dbReference type="ARBA" id="ARBA00022840"/>
    </source>
</evidence>
<dbReference type="Pfam" id="PF18269">
    <property type="entry name" value="T3SS_ATPase_C"/>
    <property type="match status" value="1"/>
</dbReference>
<dbReference type="GO" id="GO:0005737">
    <property type="term" value="C:cytoplasm"/>
    <property type="evidence" value="ECO:0007669"/>
    <property type="project" value="UniProtKB-SubCell"/>
</dbReference>
<keyword evidence="5" id="KW-0067">ATP-binding</keyword>
<dbReference type="InterPro" id="IPR005714">
    <property type="entry name" value="ATPase_T3SS_FliI/YscN"/>
</dbReference>
<dbReference type="NCBIfam" id="TIGR01026">
    <property type="entry name" value="fliI_yscN"/>
    <property type="match status" value="1"/>
</dbReference>
<dbReference type="InterPro" id="IPR020003">
    <property type="entry name" value="ATPase_a/bsu_AS"/>
</dbReference>